<keyword evidence="2" id="KW-1185">Reference proteome</keyword>
<organism evidence="1 2">
    <name type="scientific">Thermochromatium tepidum ATCC 43061</name>
    <dbReference type="NCBI Taxonomy" id="316276"/>
    <lineage>
        <taxon>Bacteria</taxon>
        <taxon>Pseudomonadati</taxon>
        <taxon>Pseudomonadota</taxon>
        <taxon>Gammaproteobacteria</taxon>
        <taxon>Chromatiales</taxon>
        <taxon>Chromatiaceae</taxon>
        <taxon>Thermochromatium</taxon>
    </lineage>
</organism>
<dbReference type="InterPro" id="IPR007922">
    <property type="entry name" value="DciA-like"/>
</dbReference>
<accession>A0A6I6E2D9</accession>
<proteinExistence type="predicted"/>
<evidence type="ECO:0000313" key="1">
    <source>
        <dbReference type="EMBL" id="QGU31862.1"/>
    </source>
</evidence>
<gene>
    <name evidence="1" type="ORF">E6P07_02010</name>
</gene>
<sequence length="153" mass="17447">MRRGFRHIRDHLNHHGLARVRLEQDRHEPTLVAEIRALLPGRLGAHCLDLRLADGRLTLFLDSTAWLMRARFLAGEILASLKSYHVEAVGFQIRLPEHESSGRAAVSRRVRLSETAARHLLEAAEHQRDPRLSEALRRLARHGARTTPEGRTD</sequence>
<protein>
    <submittedName>
        <fullName evidence="1">DUF721 domain-containing protein</fullName>
    </submittedName>
</protein>
<name>A0A6I6E2D9_THETI</name>
<dbReference type="AlphaFoldDB" id="A0A6I6E2D9"/>
<dbReference type="KEGG" id="ttp:E6P07_02010"/>
<dbReference type="EMBL" id="CP039268">
    <property type="protein sequence ID" value="QGU31862.1"/>
    <property type="molecule type" value="Genomic_DNA"/>
</dbReference>
<dbReference type="RefSeq" id="WP_153974061.1">
    <property type="nucleotide sequence ID" value="NZ_CP039268.1"/>
</dbReference>
<evidence type="ECO:0000313" key="2">
    <source>
        <dbReference type="Proteomes" id="UP000426424"/>
    </source>
</evidence>
<dbReference type="Pfam" id="PF05258">
    <property type="entry name" value="DciA"/>
    <property type="match status" value="1"/>
</dbReference>
<reference evidence="1 2" key="1">
    <citation type="submission" date="2019-12" db="EMBL/GenBank/DDBJ databases">
        <title>The complete genome of the thermophilic, anoxygenic phototrophic gammaproteobacterium Thermochromatium tepidum.</title>
        <authorList>
            <person name="Sattley W.M."/>
            <person name="Swingley W.D."/>
            <person name="Burchell B.M."/>
            <person name="Gurbani S.A."/>
            <person name="Kujawa C.M."/>
            <person name="Nuccio D.A."/>
            <person name="Schladweiler J."/>
            <person name="Shaffer K.N."/>
            <person name="Stokes L.M."/>
            <person name="Touchman J.W."/>
            <person name="Blankenship R.E."/>
            <person name="Madigan M.T."/>
        </authorList>
    </citation>
    <scope>NUCLEOTIDE SEQUENCE [LARGE SCALE GENOMIC DNA]</scope>
    <source>
        <strain evidence="1 2">ATCC 43061</strain>
    </source>
</reference>
<dbReference type="Proteomes" id="UP000426424">
    <property type="component" value="Chromosome"/>
</dbReference>
<dbReference type="OrthoDB" id="7061986at2"/>